<dbReference type="Gene3D" id="1.10.455.10">
    <property type="entry name" value="Ribosomal protein S7 domain"/>
    <property type="match status" value="1"/>
</dbReference>
<dbReference type="GO" id="GO:0000049">
    <property type="term" value="F:tRNA binding"/>
    <property type="evidence" value="ECO:0007669"/>
    <property type="project" value="UniProtKB-UniRule"/>
</dbReference>
<dbReference type="STRING" id="1168035.SAMN05444280_1425"/>
<proteinExistence type="inferred from homology"/>
<dbReference type="AlphaFoldDB" id="A0A1M6NEP8"/>
<dbReference type="NCBIfam" id="TIGR01029">
    <property type="entry name" value="rpsG_bact"/>
    <property type="match status" value="1"/>
</dbReference>
<dbReference type="PIRSF" id="PIRSF002122">
    <property type="entry name" value="RPS7p_RPS7a_RPS5e_RPS7o"/>
    <property type="match status" value="1"/>
</dbReference>
<dbReference type="Pfam" id="PF00177">
    <property type="entry name" value="Ribosomal_S7"/>
    <property type="match status" value="1"/>
</dbReference>
<protein>
    <recommendedName>
        <fullName evidence="6">Small ribosomal subunit protein uS7</fullName>
    </recommendedName>
</protein>
<dbReference type="InterPro" id="IPR036823">
    <property type="entry name" value="Ribosomal_uS7_dom_sf"/>
</dbReference>
<keyword evidence="6" id="KW-0820">tRNA-binding</keyword>
<dbReference type="PANTHER" id="PTHR11205">
    <property type="entry name" value="RIBOSOMAL PROTEIN S7"/>
    <property type="match status" value="1"/>
</dbReference>
<dbReference type="Proteomes" id="UP000184050">
    <property type="component" value="Unassembled WGS sequence"/>
</dbReference>
<evidence type="ECO:0000256" key="4">
    <source>
        <dbReference type="ARBA" id="ARBA00022980"/>
    </source>
</evidence>
<evidence type="ECO:0000313" key="9">
    <source>
        <dbReference type="Proteomes" id="UP000184050"/>
    </source>
</evidence>
<gene>
    <name evidence="6" type="primary">rpsG</name>
    <name evidence="8" type="ORF">SAMN05444280_1425</name>
</gene>
<keyword evidence="3 6" id="KW-0694">RNA-binding</keyword>
<comment type="similarity">
    <text evidence="1 6">Belongs to the universal ribosomal protein uS7 family.</text>
</comment>
<accession>A0A1M6NEP8</accession>
<name>A0A1M6NEP8_9BACT</name>
<evidence type="ECO:0000259" key="7">
    <source>
        <dbReference type="Pfam" id="PF00177"/>
    </source>
</evidence>
<dbReference type="CDD" id="cd14869">
    <property type="entry name" value="uS7_Bacteria"/>
    <property type="match status" value="1"/>
</dbReference>
<keyword evidence="2 6" id="KW-0699">rRNA-binding</keyword>
<dbReference type="GO" id="GO:0015935">
    <property type="term" value="C:small ribosomal subunit"/>
    <property type="evidence" value="ECO:0007669"/>
    <property type="project" value="InterPro"/>
</dbReference>
<evidence type="ECO:0000256" key="6">
    <source>
        <dbReference type="HAMAP-Rule" id="MF_00480"/>
    </source>
</evidence>
<reference evidence="8 9" key="1">
    <citation type="submission" date="2016-11" db="EMBL/GenBank/DDBJ databases">
        <authorList>
            <person name="Jaros S."/>
            <person name="Januszkiewicz K."/>
            <person name="Wedrychowicz H."/>
        </authorList>
    </citation>
    <scope>NUCLEOTIDE SEQUENCE [LARGE SCALE GENOMIC DNA]</scope>
    <source>
        <strain evidence="8 9">DSM 27063</strain>
    </source>
</reference>
<evidence type="ECO:0000256" key="3">
    <source>
        <dbReference type="ARBA" id="ARBA00022884"/>
    </source>
</evidence>
<comment type="subunit">
    <text evidence="6">Part of the 30S ribosomal subunit. Contacts proteins S9 and S11.</text>
</comment>
<feature type="domain" description="Small ribosomal subunit protein uS7" evidence="7">
    <location>
        <begin position="1"/>
        <end position="151"/>
    </location>
</feature>
<keyword evidence="5 6" id="KW-0687">Ribonucleoprotein</keyword>
<dbReference type="InterPro" id="IPR005717">
    <property type="entry name" value="Ribosomal_uS7_bac/org-type"/>
</dbReference>
<dbReference type="GO" id="GO:0003735">
    <property type="term" value="F:structural constituent of ribosome"/>
    <property type="evidence" value="ECO:0007669"/>
    <property type="project" value="InterPro"/>
</dbReference>
<dbReference type="InterPro" id="IPR023798">
    <property type="entry name" value="Ribosomal_uS7_dom"/>
</dbReference>
<dbReference type="GO" id="GO:0006412">
    <property type="term" value="P:translation"/>
    <property type="evidence" value="ECO:0007669"/>
    <property type="project" value="UniProtKB-UniRule"/>
</dbReference>
<dbReference type="OrthoDB" id="9807653at2"/>
<keyword evidence="4 6" id="KW-0689">Ribosomal protein</keyword>
<keyword evidence="9" id="KW-1185">Reference proteome</keyword>
<dbReference type="EMBL" id="FQZE01000042">
    <property type="protein sequence ID" value="SHJ94109.1"/>
    <property type="molecule type" value="Genomic_DNA"/>
</dbReference>
<dbReference type="FunFam" id="1.10.455.10:FF:000001">
    <property type="entry name" value="30S ribosomal protein S7"/>
    <property type="match status" value="1"/>
</dbReference>
<sequence length="158" mass="18086">MRKTKPKKRIILPDPIFNDVLVTRFVNDLMQDGKKSVAYAIFYDMLKLVEQRVKDTELTPLEVWKKALENVAPAVEVKSRRVGGATFQVPMEIRQERKMAISIKNMILFARKRSGKSMADKLAAEVVAAFNGEGGAFKRKEDTHRMAEANRAFAHFRF</sequence>
<evidence type="ECO:0000313" key="8">
    <source>
        <dbReference type="EMBL" id="SHJ94109.1"/>
    </source>
</evidence>
<dbReference type="HAMAP" id="MF_00480_B">
    <property type="entry name" value="Ribosomal_uS7_B"/>
    <property type="match status" value="1"/>
</dbReference>
<dbReference type="GO" id="GO:0019843">
    <property type="term" value="F:rRNA binding"/>
    <property type="evidence" value="ECO:0007669"/>
    <property type="project" value="UniProtKB-UniRule"/>
</dbReference>
<dbReference type="SUPFAM" id="SSF47973">
    <property type="entry name" value="Ribosomal protein S7"/>
    <property type="match status" value="1"/>
</dbReference>
<evidence type="ECO:0000256" key="5">
    <source>
        <dbReference type="ARBA" id="ARBA00023274"/>
    </source>
</evidence>
<evidence type="ECO:0000256" key="2">
    <source>
        <dbReference type="ARBA" id="ARBA00022730"/>
    </source>
</evidence>
<comment type="function">
    <text evidence="6">One of the primary rRNA binding proteins, it binds directly to 16S rRNA where it nucleates assembly of the head domain of the 30S subunit. Is located at the subunit interface close to the decoding center, probably blocks exit of the E-site tRNA.</text>
</comment>
<evidence type="ECO:0000256" key="1">
    <source>
        <dbReference type="ARBA" id="ARBA00007151"/>
    </source>
</evidence>
<dbReference type="RefSeq" id="WP_073173424.1">
    <property type="nucleotide sequence ID" value="NZ_FQZE01000042.1"/>
</dbReference>
<dbReference type="InterPro" id="IPR000235">
    <property type="entry name" value="Ribosomal_uS7"/>
</dbReference>
<organism evidence="8 9">
    <name type="scientific">Tangfeifania diversioriginum</name>
    <dbReference type="NCBI Taxonomy" id="1168035"/>
    <lineage>
        <taxon>Bacteria</taxon>
        <taxon>Pseudomonadati</taxon>
        <taxon>Bacteroidota</taxon>
        <taxon>Bacteroidia</taxon>
        <taxon>Marinilabiliales</taxon>
        <taxon>Prolixibacteraceae</taxon>
        <taxon>Tangfeifania</taxon>
    </lineage>
</organism>